<dbReference type="InterPro" id="IPR006813">
    <property type="entry name" value="Glyco_trans_17"/>
</dbReference>
<reference evidence="2" key="1">
    <citation type="submission" date="2023-06" db="EMBL/GenBank/DDBJ databases">
        <title>Genome-scale phylogeny and comparative genomics of the fungal order Sordariales.</title>
        <authorList>
            <consortium name="Lawrence Berkeley National Laboratory"/>
            <person name="Hensen N."/>
            <person name="Bonometti L."/>
            <person name="Westerberg I."/>
            <person name="Brannstrom I.O."/>
            <person name="Guillou S."/>
            <person name="Cros-Aarteil S."/>
            <person name="Calhoun S."/>
            <person name="Haridas S."/>
            <person name="Kuo A."/>
            <person name="Mondo S."/>
            <person name="Pangilinan J."/>
            <person name="Riley R."/>
            <person name="LaButti K."/>
            <person name="Andreopoulos B."/>
            <person name="Lipzen A."/>
            <person name="Chen C."/>
            <person name="Yanf M."/>
            <person name="Daum C."/>
            <person name="Ng V."/>
            <person name="Clum A."/>
            <person name="Steindorff A."/>
            <person name="Ohm R."/>
            <person name="Martin F."/>
            <person name="Silar P."/>
            <person name="Natvig D."/>
            <person name="Lalanne C."/>
            <person name="Gautier V."/>
            <person name="Ament-velasquez S.L."/>
            <person name="Kruys A."/>
            <person name="Hutchinson M.I."/>
            <person name="Powell A.J."/>
            <person name="Barry K."/>
            <person name="Miller A.N."/>
            <person name="Grigoriev I.V."/>
            <person name="Debuchy R."/>
            <person name="Gladieux P."/>
            <person name="Thoren M.H."/>
            <person name="Johannesson H."/>
        </authorList>
    </citation>
    <scope>NUCLEOTIDE SEQUENCE</scope>
    <source>
        <strain evidence="2">SMH3187-1</strain>
    </source>
</reference>
<sequence>MAVQRWAVRWAILAAFVWMLIYMFRHDHTNLQSQTRYDTCRAHGWAPYTPPTPSAPPRKVYDLVMINTELDWLEIRLNTTWSSVDYFVLVEGARTFTGLPKPLHLRAHLPDLAPYASKIIYHELRNAMFDQVFPSLAGPQAPHADDVLVVADVDEIPRPETLALLRACRFPRRLTLRSRFYYYSFQFRHAGPEWPHPQATYYQGPGRTVRPNDLRMGLGFFLGLWWDRAELADAAWHCSSCFATMGELLTKMKSFSHSGLNREEYRDRRRIAERVREGRDLWDREGEVFERIERNEDVPGFLLENKERFGYVLDRDGRSAGFKDYDGEDV</sequence>
<dbReference type="AlphaFoldDB" id="A0AA40EVA5"/>
<dbReference type="Proteomes" id="UP001172155">
    <property type="component" value="Unassembled WGS sequence"/>
</dbReference>
<gene>
    <name evidence="2" type="ORF">B0T18DRAFT_438223</name>
</gene>
<keyword evidence="1" id="KW-1133">Transmembrane helix</keyword>
<name>A0AA40EVA5_9PEZI</name>
<feature type="transmembrane region" description="Helical" evidence="1">
    <location>
        <begin position="6"/>
        <end position="24"/>
    </location>
</feature>
<protein>
    <submittedName>
        <fullName evidence="2">Glycosyltransferase family 17 protein</fullName>
    </submittedName>
</protein>
<dbReference type="PANTHER" id="PTHR12224">
    <property type="entry name" value="BETA-1,4-MANNOSYL-GLYCOPROTEIN BETA-1,4-N-ACETYLGLUCOSAMINYL-TRANSFERASE"/>
    <property type="match status" value="1"/>
</dbReference>
<accession>A0AA40EVA5</accession>
<dbReference type="EMBL" id="JAUKUD010000004">
    <property type="protein sequence ID" value="KAK0746185.1"/>
    <property type="molecule type" value="Genomic_DNA"/>
</dbReference>
<evidence type="ECO:0000313" key="3">
    <source>
        <dbReference type="Proteomes" id="UP001172155"/>
    </source>
</evidence>
<evidence type="ECO:0000313" key="2">
    <source>
        <dbReference type="EMBL" id="KAK0746185.1"/>
    </source>
</evidence>
<proteinExistence type="predicted"/>
<keyword evidence="1" id="KW-0812">Transmembrane</keyword>
<dbReference type="GO" id="GO:0003830">
    <property type="term" value="F:beta-1,4-mannosylglycoprotein 4-beta-N-acetylglucosaminyltransferase activity"/>
    <property type="evidence" value="ECO:0007669"/>
    <property type="project" value="InterPro"/>
</dbReference>
<dbReference type="PANTHER" id="PTHR12224:SF0">
    <property type="entry name" value="BETA-1,4-MANNOSYL-GLYCOPROTEIN 4-BETA-N-ACETYLGLUCOSAMINYLTRANSFERASE"/>
    <property type="match status" value="1"/>
</dbReference>
<organism evidence="2 3">
    <name type="scientific">Schizothecium vesticola</name>
    <dbReference type="NCBI Taxonomy" id="314040"/>
    <lineage>
        <taxon>Eukaryota</taxon>
        <taxon>Fungi</taxon>
        <taxon>Dikarya</taxon>
        <taxon>Ascomycota</taxon>
        <taxon>Pezizomycotina</taxon>
        <taxon>Sordariomycetes</taxon>
        <taxon>Sordariomycetidae</taxon>
        <taxon>Sordariales</taxon>
        <taxon>Schizotheciaceae</taxon>
        <taxon>Schizothecium</taxon>
    </lineage>
</organism>
<dbReference type="GO" id="GO:0016020">
    <property type="term" value="C:membrane"/>
    <property type="evidence" value="ECO:0007669"/>
    <property type="project" value="InterPro"/>
</dbReference>
<comment type="caution">
    <text evidence="2">The sequence shown here is derived from an EMBL/GenBank/DDBJ whole genome shotgun (WGS) entry which is preliminary data.</text>
</comment>
<keyword evidence="1" id="KW-0472">Membrane</keyword>
<keyword evidence="3" id="KW-1185">Reference proteome</keyword>
<dbReference type="Pfam" id="PF04724">
    <property type="entry name" value="Glyco_transf_17"/>
    <property type="match status" value="1"/>
</dbReference>
<dbReference type="GO" id="GO:0006044">
    <property type="term" value="P:N-acetylglucosamine metabolic process"/>
    <property type="evidence" value="ECO:0007669"/>
    <property type="project" value="TreeGrafter"/>
</dbReference>
<evidence type="ECO:0000256" key="1">
    <source>
        <dbReference type="SAM" id="Phobius"/>
    </source>
</evidence>